<proteinExistence type="predicted"/>
<protein>
    <submittedName>
        <fullName evidence="1">Uncharacterized protein</fullName>
    </submittedName>
</protein>
<name>W1NDC7_9GAMM</name>
<dbReference type="EMBL" id="AVBC01000011">
    <property type="protein sequence ID" value="ERL53230.1"/>
    <property type="molecule type" value="Genomic_DNA"/>
</dbReference>
<sequence length="67" mass="7709">MNPLTSRCLLEQTPATFVYVLATNRNIPTVGLSEVFRHLQHLMDILDPGVHQKQDGFICMARENQWI</sequence>
<organism evidence="1 2">
    <name type="scientific">Halomonas huangheensis</name>
    <dbReference type="NCBI Taxonomy" id="1178482"/>
    <lineage>
        <taxon>Bacteria</taxon>
        <taxon>Pseudomonadati</taxon>
        <taxon>Pseudomonadota</taxon>
        <taxon>Gammaproteobacteria</taxon>
        <taxon>Oceanospirillales</taxon>
        <taxon>Halomonadaceae</taxon>
        <taxon>Halomonas</taxon>
    </lineage>
</organism>
<evidence type="ECO:0000313" key="1">
    <source>
        <dbReference type="EMBL" id="ERL53230.1"/>
    </source>
</evidence>
<dbReference type="PATRIC" id="fig|1178482.3.peg.267"/>
<reference evidence="1 2" key="1">
    <citation type="submission" date="2013-08" db="EMBL/GenBank/DDBJ databases">
        <title>draft genome of Halomonas huanghegensis, strain BJGMM-B45T.</title>
        <authorList>
            <person name="Miao C."/>
            <person name="Wan Y."/>
            <person name="Jin W."/>
        </authorList>
    </citation>
    <scope>NUCLEOTIDE SEQUENCE [LARGE SCALE GENOMIC DNA]</scope>
    <source>
        <strain evidence="1 2">BJGMM-B45</strain>
    </source>
</reference>
<dbReference type="Proteomes" id="UP000019113">
    <property type="component" value="Unassembled WGS sequence"/>
</dbReference>
<keyword evidence="2" id="KW-1185">Reference proteome</keyword>
<comment type="caution">
    <text evidence="1">The sequence shown here is derived from an EMBL/GenBank/DDBJ whole genome shotgun (WGS) entry which is preliminary data.</text>
</comment>
<dbReference type="KEGG" id="hhu:AR456_11605"/>
<accession>W1NDC7</accession>
<gene>
    <name evidence="1" type="ORF">BJB45_18320</name>
</gene>
<evidence type="ECO:0000313" key="2">
    <source>
        <dbReference type="Proteomes" id="UP000019113"/>
    </source>
</evidence>
<dbReference type="AlphaFoldDB" id="W1NDC7"/>
<dbReference type="STRING" id="1178482.AR456_11605"/>